<gene>
    <name evidence="10" type="ORF">HMPREF1541_05375</name>
</gene>
<dbReference type="InterPro" id="IPR021757">
    <property type="entry name" value="Ribosomal_mL46_N"/>
</dbReference>
<evidence type="ECO:0000256" key="3">
    <source>
        <dbReference type="ARBA" id="ARBA00022946"/>
    </source>
</evidence>
<keyword evidence="5" id="KW-0496">Mitochondrion</keyword>
<dbReference type="InterPro" id="IPR033650">
    <property type="entry name" value="Ribosomal_mL46_NUDIX"/>
</dbReference>
<dbReference type="STRING" id="1220924.W2RRR0"/>
<dbReference type="InterPro" id="IPR040008">
    <property type="entry name" value="Ribosomal_mL46"/>
</dbReference>
<dbReference type="RefSeq" id="XP_008717937.1">
    <property type="nucleotide sequence ID" value="XM_008719715.1"/>
</dbReference>
<dbReference type="Gene3D" id="3.90.79.10">
    <property type="entry name" value="Nucleoside Triphosphate Pyrophosphohydrolase"/>
    <property type="match status" value="1"/>
</dbReference>
<evidence type="ECO:0000259" key="9">
    <source>
        <dbReference type="Pfam" id="PF11788"/>
    </source>
</evidence>
<evidence type="ECO:0000256" key="4">
    <source>
        <dbReference type="ARBA" id="ARBA00022980"/>
    </source>
</evidence>
<dbReference type="HOGENOM" id="CLU_040204_1_1_1"/>
<evidence type="ECO:0000256" key="7">
    <source>
        <dbReference type="ARBA" id="ARBA00035190"/>
    </source>
</evidence>
<comment type="similarity">
    <text evidence="2">Belongs to the mitochondrion-specific ribosomal protein mL46 family.</text>
</comment>
<sequence>MAPRSRGAERLVAAFSPRTTRPSICRSCRQTLSQRTYASAAAAHATPETAPVSQLTPDEPAPGPVSQPKFTVKAGVLLARTPLITPDPHPFEKAHQLYQRRLNERLVLPFTQYFYYKRDTPAFEHWRTNKTARGGVATRDIGKYNAWTKDSWNDEVLVGDETANPDKLVEQLVGEEGRGTEFAGDSGLTNTAGLRRTTEADRLNDQRSLERSLQRTLYLLVRERTKEGKPSNWIFPSGTIAEREGVAEAAQRVLDETCGVNMNTWQVARHPVGHYAFEHASIEAPKDGEQKDDKQVQSVHDTAEDVGEKTFFIKTRIFAGQADVAQENAAWEDFAWLSKEEIQQKVHPRYWGRIKNMLADQ</sequence>
<evidence type="ECO:0000256" key="6">
    <source>
        <dbReference type="ARBA" id="ARBA00023274"/>
    </source>
</evidence>
<feature type="region of interest" description="Disordered" evidence="8">
    <location>
        <begin position="40"/>
        <end position="66"/>
    </location>
</feature>
<comment type="subcellular location">
    <subcellularLocation>
        <location evidence="1">Mitochondrion</location>
    </subcellularLocation>
</comment>
<dbReference type="EMBL" id="KB822721">
    <property type="protein sequence ID" value="ETN39152.1"/>
    <property type="molecule type" value="Genomic_DNA"/>
</dbReference>
<accession>W2RRR0</accession>
<dbReference type="GeneID" id="19972714"/>
<dbReference type="InParanoid" id="W2RRR0"/>
<organism evidence="10 11">
    <name type="scientific">Cyphellophora europaea (strain CBS 101466)</name>
    <name type="common">Phialophora europaea</name>
    <dbReference type="NCBI Taxonomy" id="1220924"/>
    <lineage>
        <taxon>Eukaryota</taxon>
        <taxon>Fungi</taxon>
        <taxon>Dikarya</taxon>
        <taxon>Ascomycota</taxon>
        <taxon>Pezizomycotina</taxon>
        <taxon>Eurotiomycetes</taxon>
        <taxon>Chaetothyriomycetidae</taxon>
        <taxon>Chaetothyriales</taxon>
        <taxon>Cyphellophoraceae</taxon>
        <taxon>Cyphellophora</taxon>
    </lineage>
</organism>
<reference evidence="10 11" key="1">
    <citation type="submission" date="2013-03" db="EMBL/GenBank/DDBJ databases">
        <title>The Genome Sequence of Phialophora europaea CBS 101466.</title>
        <authorList>
            <consortium name="The Broad Institute Genomics Platform"/>
            <person name="Cuomo C."/>
            <person name="de Hoog S."/>
            <person name="Gorbushina A."/>
            <person name="Walker B."/>
            <person name="Young S.K."/>
            <person name="Zeng Q."/>
            <person name="Gargeya S."/>
            <person name="Fitzgerald M."/>
            <person name="Haas B."/>
            <person name="Abouelleil A."/>
            <person name="Allen A.W."/>
            <person name="Alvarado L."/>
            <person name="Arachchi H.M."/>
            <person name="Berlin A.M."/>
            <person name="Chapman S.B."/>
            <person name="Gainer-Dewar J."/>
            <person name="Goldberg J."/>
            <person name="Griggs A."/>
            <person name="Gujja S."/>
            <person name="Hansen M."/>
            <person name="Howarth C."/>
            <person name="Imamovic A."/>
            <person name="Ireland A."/>
            <person name="Larimer J."/>
            <person name="McCowan C."/>
            <person name="Murphy C."/>
            <person name="Pearson M."/>
            <person name="Poon T.W."/>
            <person name="Priest M."/>
            <person name="Roberts A."/>
            <person name="Saif S."/>
            <person name="Shea T."/>
            <person name="Sisk P."/>
            <person name="Sykes S."/>
            <person name="Wortman J."/>
            <person name="Nusbaum C."/>
            <person name="Birren B."/>
        </authorList>
    </citation>
    <scope>NUCLEOTIDE SEQUENCE [LARGE SCALE GENOMIC DNA]</scope>
    <source>
        <strain evidence="10 11">CBS 101466</strain>
    </source>
</reference>
<keyword evidence="6" id="KW-0687">Ribonucleoprotein</keyword>
<dbReference type="Pfam" id="PF11788">
    <property type="entry name" value="MRP-L46"/>
    <property type="match status" value="1"/>
</dbReference>
<dbReference type="Proteomes" id="UP000030752">
    <property type="component" value="Unassembled WGS sequence"/>
</dbReference>
<evidence type="ECO:0000256" key="1">
    <source>
        <dbReference type="ARBA" id="ARBA00004173"/>
    </source>
</evidence>
<dbReference type="SUPFAM" id="SSF55811">
    <property type="entry name" value="Nudix"/>
    <property type="match status" value="1"/>
</dbReference>
<evidence type="ECO:0000256" key="5">
    <source>
        <dbReference type="ARBA" id="ARBA00023128"/>
    </source>
</evidence>
<dbReference type="OrthoDB" id="414075at2759"/>
<dbReference type="PANTHER" id="PTHR13124">
    <property type="entry name" value="39S RIBOSOMAL PROTEIN L46, MITOCHONDRIAL PRECURSOR-RELATED"/>
    <property type="match status" value="1"/>
</dbReference>
<evidence type="ECO:0000256" key="8">
    <source>
        <dbReference type="SAM" id="MobiDB-lite"/>
    </source>
</evidence>
<dbReference type="eggNOG" id="KOG4548">
    <property type="taxonomic scope" value="Eukaryota"/>
</dbReference>
<dbReference type="FunCoup" id="W2RRR0">
    <property type="interactions" value="427"/>
</dbReference>
<dbReference type="VEuPathDB" id="FungiDB:HMPREF1541_05375"/>
<evidence type="ECO:0000313" key="10">
    <source>
        <dbReference type="EMBL" id="ETN39152.1"/>
    </source>
</evidence>
<keyword evidence="3" id="KW-0809">Transit peptide</keyword>
<evidence type="ECO:0000256" key="2">
    <source>
        <dbReference type="ARBA" id="ARBA00009070"/>
    </source>
</evidence>
<dbReference type="PANTHER" id="PTHR13124:SF12">
    <property type="entry name" value="LARGE RIBOSOMAL SUBUNIT PROTEIN ML46"/>
    <property type="match status" value="1"/>
</dbReference>
<dbReference type="InterPro" id="IPR015797">
    <property type="entry name" value="NUDIX_hydrolase-like_dom_sf"/>
</dbReference>
<name>W2RRR0_CYPE1</name>
<feature type="domain" description="Large ribosomal subunit protein mL46 N-terminal" evidence="9">
    <location>
        <begin position="72"/>
        <end position="201"/>
    </location>
</feature>
<dbReference type="GO" id="GO:0003735">
    <property type="term" value="F:structural constituent of ribosome"/>
    <property type="evidence" value="ECO:0007669"/>
    <property type="project" value="InterPro"/>
</dbReference>
<keyword evidence="11" id="KW-1185">Reference proteome</keyword>
<dbReference type="CDD" id="cd04661">
    <property type="entry name" value="NUDIX_MRP_L46"/>
    <property type="match status" value="1"/>
</dbReference>
<evidence type="ECO:0000313" key="11">
    <source>
        <dbReference type="Proteomes" id="UP000030752"/>
    </source>
</evidence>
<protein>
    <recommendedName>
        <fullName evidence="7">Large ribosomal subunit protein mL46</fullName>
    </recommendedName>
</protein>
<keyword evidence="4" id="KW-0689">Ribosomal protein</keyword>
<feature type="compositionally biased region" description="Low complexity" evidence="8">
    <location>
        <begin position="40"/>
        <end position="50"/>
    </location>
</feature>
<dbReference type="GO" id="GO:0005762">
    <property type="term" value="C:mitochondrial large ribosomal subunit"/>
    <property type="evidence" value="ECO:0007669"/>
    <property type="project" value="TreeGrafter"/>
</dbReference>
<proteinExistence type="inferred from homology"/>
<dbReference type="AlphaFoldDB" id="W2RRR0"/>